<feature type="domain" description="Histidine kinase" evidence="9">
    <location>
        <begin position="406"/>
        <end position="608"/>
    </location>
</feature>
<dbReference type="Gene3D" id="1.10.287.130">
    <property type="match status" value="1"/>
</dbReference>
<dbReference type="InterPro" id="IPR000014">
    <property type="entry name" value="PAS"/>
</dbReference>
<keyword evidence="7" id="KW-0067">ATP-binding</keyword>
<dbReference type="EC" id="2.7.13.3" evidence="2"/>
<evidence type="ECO:0000256" key="5">
    <source>
        <dbReference type="ARBA" id="ARBA00022741"/>
    </source>
</evidence>
<dbReference type="InterPro" id="IPR004358">
    <property type="entry name" value="Sig_transdc_His_kin-like_C"/>
</dbReference>
<sequence>MNQETKRQKASDSLTNEHSPLPKISVSELINFYNLTSDLLVVYDLEWRIINVNSSAERLFGYSPEELIGVNSKNFIHPADRDDAIKIIETNIGMSTPIVNTSRIMCKDGSYKWIKWNSVPVLEDERVFAIGRDITEKIKLEQELKTSVDKTNQFLERITDYFLSVDKNWTIEYLNQNVLDLYKSDYNLNESKDDWIEQKLWDKLSRETNKEFYASLEKALKQQKPINFTAKSSLNHWFEVNAYPSGNGLTIFFRDITESKILAEQLRQSEETFRITFHDSPTMISINSLPEGRFLDVNPKWVEVMGYQSQQVIGQLPSKLNIGVKLFDGKTITEKIRDNEIVKNEKIKMVNVKGREIIGLLSAVPIQIHKRKSFLVNIVDMTDYYNLENEILRLERLNLIGQLAAGLGHEIRNPLQTIRGFLQLLENKYKNEKDYFDLMISELDRANHIITEFLSLSKNRPGNPKRLDINKIVTTLFPLIQSKAFLEEKDVHLELNASSDIVGDEKELKQLILNLAQNGIEAMQPRKMVKIRTFEEGSHLTLAISDQGKGIAPEIYSKLGTPFLTSRADGTGLGLAVCYSIAERHNAKIDVETSSEGTTFFVKFPINQR</sequence>
<dbReference type="SUPFAM" id="SSF55785">
    <property type="entry name" value="PYP-like sensor domain (PAS domain)"/>
    <property type="match status" value="3"/>
</dbReference>
<dbReference type="Pfam" id="PF02518">
    <property type="entry name" value="HATPase_c"/>
    <property type="match status" value="1"/>
</dbReference>
<dbReference type="InterPro" id="IPR013656">
    <property type="entry name" value="PAS_4"/>
</dbReference>
<dbReference type="PROSITE" id="PS50109">
    <property type="entry name" value="HIS_KIN"/>
    <property type="match status" value="1"/>
</dbReference>
<evidence type="ECO:0000256" key="6">
    <source>
        <dbReference type="ARBA" id="ARBA00022777"/>
    </source>
</evidence>
<dbReference type="NCBIfam" id="TIGR00229">
    <property type="entry name" value="sensory_box"/>
    <property type="match status" value="2"/>
</dbReference>
<dbReference type="InterPro" id="IPR013655">
    <property type="entry name" value="PAS_fold_3"/>
</dbReference>
<dbReference type="SMART" id="SM00387">
    <property type="entry name" value="HATPase_c"/>
    <property type="match status" value="1"/>
</dbReference>
<evidence type="ECO:0000256" key="2">
    <source>
        <dbReference type="ARBA" id="ARBA00012438"/>
    </source>
</evidence>
<dbReference type="InterPro" id="IPR036890">
    <property type="entry name" value="HATPase_C_sf"/>
</dbReference>
<evidence type="ECO:0000256" key="1">
    <source>
        <dbReference type="ARBA" id="ARBA00000085"/>
    </source>
</evidence>
<evidence type="ECO:0000313" key="11">
    <source>
        <dbReference type="EMBL" id="MBC9783056.1"/>
    </source>
</evidence>
<dbReference type="SUPFAM" id="SSF55874">
    <property type="entry name" value="ATPase domain of HSP90 chaperone/DNA topoisomerase II/histidine kinase"/>
    <property type="match status" value="1"/>
</dbReference>
<dbReference type="InterPro" id="IPR036097">
    <property type="entry name" value="HisK_dim/P_sf"/>
</dbReference>
<dbReference type="EMBL" id="JACVHF010000001">
    <property type="protein sequence ID" value="MBC9783056.1"/>
    <property type="molecule type" value="Genomic_DNA"/>
</dbReference>
<evidence type="ECO:0000259" key="10">
    <source>
        <dbReference type="PROSITE" id="PS50112"/>
    </source>
</evidence>
<proteinExistence type="predicted"/>
<dbReference type="PANTHER" id="PTHR43065:SF46">
    <property type="entry name" value="C4-DICARBOXYLATE TRANSPORT SENSOR PROTEIN DCTB"/>
    <property type="match status" value="1"/>
</dbReference>
<evidence type="ECO:0000256" key="7">
    <source>
        <dbReference type="ARBA" id="ARBA00022840"/>
    </source>
</evidence>
<dbReference type="SUPFAM" id="SSF47384">
    <property type="entry name" value="Homodimeric domain of signal transducing histidine kinase"/>
    <property type="match status" value="1"/>
</dbReference>
<keyword evidence="4" id="KW-0808">Transferase</keyword>
<evidence type="ECO:0000259" key="9">
    <source>
        <dbReference type="PROSITE" id="PS50109"/>
    </source>
</evidence>
<dbReference type="Pfam" id="PF08447">
    <property type="entry name" value="PAS_3"/>
    <property type="match status" value="1"/>
</dbReference>
<evidence type="ECO:0000313" key="12">
    <source>
        <dbReference type="Proteomes" id="UP000617402"/>
    </source>
</evidence>
<dbReference type="Pfam" id="PF08448">
    <property type="entry name" value="PAS_4"/>
    <property type="match status" value="1"/>
</dbReference>
<name>A0ABR7T055_HELCL</name>
<dbReference type="InterPro" id="IPR003594">
    <property type="entry name" value="HATPase_dom"/>
</dbReference>
<dbReference type="PRINTS" id="PR00344">
    <property type="entry name" value="BCTRLSENSOR"/>
</dbReference>
<dbReference type="RefSeq" id="WP_188038238.1">
    <property type="nucleotide sequence ID" value="NZ_JACVHF010000001.1"/>
</dbReference>
<dbReference type="Gene3D" id="3.30.565.10">
    <property type="entry name" value="Histidine kinase-like ATPase, C-terminal domain"/>
    <property type="match status" value="1"/>
</dbReference>
<dbReference type="InterPro" id="IPR035965">
    <property type="entry name" value="PAS-like_dom_sf"/>
</dbReference>
<dbReference type="CDD" id="cd00130">
    <property type="entry name" value="PAS"/>
    <property type="match status" value="3"/>
</dbReference>
<dbReference type="PANTHER" id="PTHR43065">
    <property type="entry name" value="SENSOR HISTIDINE KINASE"/>
    <property type="match status" value="1"/>
</dbReference>
<dbReference type="Gene3D" id="3.30.450.20">
    <property type="entry name" value="PAS domain"/>
    <property type="match status" value="3"/>
</dbReference>
<evidence type="ECO:0000256" key="3">
    <source>
        <dbReference type="ARBA" id="ARBA00022553"/>
    </source>
</evidence>
<keyword evidence="5" id="KW-0547">Nucleotide-binding</keyword>
<protein>
    <recommendedName>
        <fullName evidence="2">histidine kinase</fullName>
        <ecNumber evidence="2">2.7.13.3</ecNumber>
    </recommendedName>
</protein>
<organism evidence="11 12">
    <name type="scientific">Heliobacterium chlorum</name>
    <dbReference type="NCBI Taxonomy" id="2698"/>
    <lineage>
        <taxon>Bacteria</taxon>
        <taxon>Bacillati</taxon>
        <taxon>Bacillota</taxon>
        <taxon>Clostridia</taxon>
        <taxon>Eubacteriales</taxon>
        <taxon>Heliobacteriaceae</taxon>
        <taxon>Heliobacterium</taxon>
    </lineage>
</organism>
<reference evidence="11 12" key="1">
    <citation type="submission" date="2020-07" db="EMBL/GenBank/DDBJ databases">
        <title>Draft whole-genome sequence of Heliobacterium chlorum DSM 3682, type strain.</title>
        <authorList>
            <person name="Kyndt J.A."/>
            <person name="Meyer T.E."/>
            <person name="Imhoff J.F."/>
        </authorList>
    </citation>
    <scope>NUCLEOTIDE SEQUENCE [LARGE SCALE GENOMIC DNA]</scope>
    <source>
        <strain evidence="11 12">DSM 3682</strain>
    </source>
</reference>
<evidence type="ECO:0000256" key="4">
    <source>
        <dbReference type="ARBA" id="ARBA00022679"/>
    </source>
</evidence>
<keyword evidence="3" id="KW-0597">Phosphoprotein</keyword>
<comment type="caution">
    <text evidence="11">The sequence shown here is derived from an EMBL/GenBank/DDBJ whole genome shotgun (WGS) entry which is preliminary data.</text>
</comment>
<dbReference type="Pfam" id="PF13426">
    <property type="entry name" value="PAS_9"/>
    <property type="match status" value="1"/>
</dbReference>
<dbReference type="SMART" id="SM00388">
    <property type="entry name" value="HisKA"/>
    <property type="match status" value="1"/>
</dbReference>
<dbReference type="InterPro" id="IPR005467">
    <property type="entry name" value="His_kinase_dom"/>
</dbReference>
<evidence type="ECO:0000256" key="8">
    <source>
        <dbReference type="ARBA" id="ARBA00023012"/>
    </source>
</evidence>
<comment type="catalytic activity">
    <reaction evidence="1">
        <text>ATP + protein L-histidine = ADP + protein N-phospho-L-histidine.</text>
        <dbReference type="EC" id="2.7.13.3"/>
    </reaction>
</comment>
<keyword evidence="12" id="KW-1185">Reference proteome</keyword>
<dbReference type="SMART" id="SM00091">
    <property type="entry name" value="PAS"/>
    <property type="match status" value="3"/>
</dbReference>
<dbReference type="CDD" id="cd00082">
    <property type="entry name" value="HisKA"/>
    <property type="match status" value="1"/>
</dbReference>
<gene>
    <name evidence="11" type="ORF">H1S01_00870</name>
</gene>
<keyword evidence="6" id="KW-0418">Kinase</keyword>
<dbReference type="InterPro" id="IPR003661">
    <property type="entry name" value="HisK_dim/P_dom"/>
</dbReference>
<accession>A0ABR7T055</accession>
<feature type="domain" description="PAS" evidence="10">
    <location>
        <begin position="25"/>
        <end position="95"/>
    </location>
</feature>
<dbReference type="Proteomes" id="UP000617402">
    <property type="component" value="Unassembled WGS sequence"/>
</dbReference>
<dbReference type="Pfam" id="PF00512">
    <property type="entry name" value="HisKA"/>
    <property type="match status" value="1"/>
</dbReference>
<keyword evidence="8" id="KW-0902">Two-component regulatory system</keyword>
<dbReference type="PROSITE" id="PS50112">
    <property type="entry name" value="PAS"/>
    <property type="match status" value="1"/>
</dbReference>